<gene>
    <name evidence="3" type="ORF">ZYGR_0I02490</name>
</gene>
<organism evidence="3 4">
    <name type="scientific">Zygosaccharomyces rouxii</name>
    <dbReference type="NCBI Taxonomy" id="4956"/>
    <lineage>
        <taxon>Eukaryota</taxon>
        <taxon>Fungi</taxon>
        <taxon>Dikarya</taxon>
        <taxon>Ascomycota</taxon>
        <taxon>Saccharomycotina</taxon>
        <taxon>Saccharomycetes</taxon>
        <taxon>Saccharomycetales</taxon>
        <taxon>Saccharomycetaceae</taxon>
        <taxon>Zygosaccharomyces</taxon>
    </lineage>
</organism>
<dbReference type="EMBL" id="BDGX01000009">
    <property type="protein sequence ID" value="GAV47953.1"/>
    <property type="molecule type" value="Genomic_DNA"/>
</dbReference>
<evidence type="ECO:0000259" key="1">
    <source>
        <dbReference type="Pfam" id="PF04425"/>
    </source>
</evidence>
<proteinExistence type="predicted"/>
<feature type="domain" description="Bul1 C-terminal" evidence="2">
    <location>
        <begin position="462"/>
        <end position="552"/>
    </location>
</feature>
<dbReference type="eggNOG" id="ENOG502QSAC">
    <property type="taxonomic scope" value="Eukaryota"/>
</dbReference>
<dbReference type="OrthoDB" id="2283785at2759"/>
<sequence length="674" mass="76626">MTVEEGIDELAHILPSFDFFNRYYLNVPAEEHESPRNLPNYEEIDRPSLHRPSLASFDSISEAGDSLKDGVGNGITNVSIDNLHKLPEVDTPFTIEIHVTPNAPKFGEPMESPNLLKEYTCGDVVHGMVLIRNNSDKPMTFEMFYVMLEGTIAVVDRTQKTRSTKNIVRMVDMSASWAQFNVEPSISRNQHCGRFDSCDNTIFGLSHTKILQPHSRHKKFFSFKIPDQLLESQCPHGMSEHFSLPPSVGVEKHRKGCNFRDLKINRQLGYGRVTSRGGPVWADDLADDDVCVNYSVKAILVGRHNKTKELVNIKQSEYSIRVIPTTFEMVSRQKMDCSSELESLIRKTESSISKLELVKRKYDEKGFVKNEDLESDVFMLKEVQLRSLSKSFDANWEKRSGTLEVGLLYKVEPKWTSKFINSPQQKAGIIIGRIRTPHVVLPYRPPILIYDRNRFEIKNKHERENALRLSQICGNALEDLEIELECNPANNSDGKPPGIKAISAELISVTGMSKRDIPIRLSNKNLLHEREEIRAKFQEYGKRLDDLQSWYIHCSDNIEPPLKQIVRESLRADVLGLESLQVKVNHVPLLVTQINSTDWNSELQRRVTVNLKQPPFKGSVGGPIIPPSFASCMCFRSYTVRLKLQMDHGVGLLQLDVPIEVRNVTSNTDQISSC</sequence>
<dbReference type="InterPro" id="IPR007519">
    <property type="entry name" value="Bul1_N"/>
</dbReference>
<dbReference type="PANTHER" id="PTHR31904:SF1">
    <property type="entry name" value="BYPASS OF STOP CODON PROTEIN 5-RELATED"/>
    <property type="match status" value="1"/>
</dbReference>
<evidence type="ECO:0000313" key="4">
    <source>
        <dbReference type="Proteomes" id="UP000187013"/>
    </source>
</evidence>
<feature type="domain" description="Bul1 C-terminal" evidence="2">
    <location>
        <begin position="600"/>
        <end position="664"/>
    </location>
</feature>
<dbReference type="PANTHER" id="PTHR31904">
    <property type="entry name" value="BYPASS OF STOP CODON PROTEIN 5-RELATED"/>
    <property type="match status" value="1"/>
</dbReference>
<protein>
    <submittedName>
        <fullName evidence="3">Uncharacterized protein</fullName>
    </submittedName>
</protein>
<dbReference type="Pfam" id="PF04425">
    <property type="entry name" value="Bul1_N"/>
    <property type="match status" value="1"/>
</dbReference>
<feature type="domain" description="Bul1 N-terminal" evidence="1">
    <location>
        <begin position="75"/>
        <end position="375"/>
    </location>
</feature>
<name>A0A1Q2ZXG2_ZYGRO</name>
<evidence type="ECO:0000313" key="3">
    <source>
        <dbReference type="EMBL" id="GAV47953.1"/>
    </source>
</evidence>
<dbReference type="InterPro" id="IPR039634">
    <property type="entry name" value="Bul1-like"/>
</dbReference>
<reference evidence="3 4" key="1">
    <citation type="submission" date="2016-08" db="EMBL/GenBank/DDBJ databases">
        <title>Draft genome sequence of allopolyploid Zygosaccharomyces rouxii.</title>
        <authorList>
            <person name="Watanabe J."/>
            <person name="Uehara K."/>
            <person name="Mogi Y."/>
            <person name="Tsukioka Y."/>
        </authorList>
    </citation>
    <scope>NUCLEOTIDE SEQUENCE [LARGE SCALE GENOMIC DNA]</scope>
    <source>
        <strain evidence="3 4">NBRC 110957</strain>
    </source>
</reference>
<accession>A0A1Q2ZXG2</accession>
<dbReference type="AlphaFoldDB" id="A0A1Q2ZXG2"/>
<evidence type="ECO:0000259" key="2">
    <source>
        <dbReference type="Pfam" id="PF04426"/>
    </source>
</evidence>
<dbReference type="Pfam" id="PF04426">
    <property type="entry name" value="Bul1_C"/>
    <property type="match status" value="2"/>
</dbReference>
<dbReference type="InterPro" id="IPR022794">
    <property type="entry name" value="Bul1_C"/>
</dbReference>
<dbReference type="Proteomes" id="UP000187013">
    <property type="component" value="Unassembled WGS sequence"/>
</dbReference>
<comment type="caution">
    <text evidence="3">The sequence shown here is derived from an EMBL/GenBank/DDBJ whole genome shotgun (WGS) entry which is preliminary data.</text>
</comment>